<dbReference type="EMBL" id="HACG01031012">
    <property type="protein sequence ID" value="CEK77877.1"/>
    <property type="molecule type" value="Transcribed_RNA"/>
</dbReference>
<accession>A0A0B7AB47</accession>
<dbReference type="PANTHER" id="PTHR13774:SF17">
    <property type="entry name" value="PHENAZINE BIOSYNTHESIS-LIKE DOMAIN-CONTAINING PROTEIN"/>
    <property type="match status" value="1"/>
</dbReference>
<dbReference type="PANTHER" id="PTHR13774">
    <property type="entry name" value="PHENAZINE BIOSYNTHESIS PROTEIN"/>
    <property type="match status" value="1"/>
</dbReference>
<proteinExistence type="inferred from homology"/>
<dbReference type="AlphaFoldDB" id="A0A0B7AB47"/>
<dbReference type="GO" id="GO:0016853">
    <property type="term" value="F:isomerase activity"/>
    <property type="evidence" value="ECO:0007669"/>
    <property type="project" value="UniProtKB-KW"/>
</dbReference>
<evidence type="ECO:0008006" key="5">
    <source>
        <dbReference type="Google" id="ProtNLM"/>
    </source>
</evidence>
<dbReference type="Pfam" id="PF02567">
    <property type="entry name" value="PhzC-PhzF"/>
    <property type="match status" value="1"/>
</dbReference>
<dbReference type="Gene3D" id="3.10.310.10">
    <property type="entry name" value="Diaminopimelate Epimerase, Chain A, domain 1"/>
    <property type="match status" value="2"/>
</dbReference>
<dbReference type="NCBIfam" id="TIGR00654">
    <property type="entry name" value="PhzF_family"/>
    <property type="match status" value="1"/>
</dbReference>
<evidence type="ECO:0000256" key="1">
    <source>
        <dbReference type="ARBA" id="ARBA00008270"/>
    </source>
</evidence>
<organism evidence="4">
    <name type="scientific">Arion vulgaris</name>
    <dbReference type="NCBI Taxonomy" id="1028688"/>
    <lineage>
        <taxon>Eukaryota</taxon>
        <taxon>Metazoa</taxon>
        <taxon>Spiralia</taxon>
        <taxon>Lophotrochozoa</taxon>
        <taxon>Mollusca</taxon>
        <taxon>Gastropoda</taxon>
        <taxon>Heterobranchia</taxon>
        <taxon>Euthyneura</taxon>
        <taxon>Panpulmonata</taxon>
        <taxon>Eupulmonata</taxon>
        <taxon>Stylommatophora</taxon>
        <taxon>Helicina</taxon>
        <taxon>Arionoidea</taxon>
        <taxon>Arionidae</taxon>
        <taxon>Arion</taxon>
    </lineage>
</organism>
<dbReference type="SUPFAM" id="SSF54506">
    <property type="entry name" value="Diaminopimelate epimerase-like"/>
    <property type="match status" value="1"/>
</dbReference>
<dbReference type="PIRSF" id="PIRSF016184">
    <property type="entry name" value="PhzC_PhzF"/>
    <property type="match status" value="1"/>
</dbReference>
<protein>
    <recommendedName>
        <fullName evidence="5">Phenazine biosynthesis-like domain-containing protein</fullName>
    </recommendedName>
</protein>
<dbReference type="GO" id="GO:0005737">
    <property type="term" value="C:cytoplasm"/>
    <property type="evidence" value="ECO:0007669"/>
    <property type="project" value="TreeGrafter"/>
</dbReference>
<evidence type="ECO:0000256" key="2">
    <source>
        <dbReference type="ARBA" id="ARBA00023235"/>
    </source>
</evidence>
<gene>
    <name evidence="4" type="primary">ORF107136</name>
</gene>
<evidence type="ECO:0000256" key="3">
    <source>
        <dbReference type="PIRSR" id="PIRSR016184-1"/>
    </source>
</evidence>
<comment type="similarity">
    <text evidence="1">Belongs to the PhzF family.</text>
</comment>
<evidence type="ECO:0000313" key="4">
    <source>
        <dbReference type="EMBL" id="CEK77877.1"/>
    </source>
</evidence>
<sequence length="300" mass="33226">MSGDIFPLSVPIYIVDAFTDRPFSGNPAAICLVSPGQVLTNEQMQRVGTEMNLPETAFISLDKGDFVTENVFGLRFFTPTVEIDLCGHATLASAAILFKELGNSSNEITFTSRSGPLTVKRFDKTKISLNLPENAPSPVNLADYKDLLKVTVTDECLVQDIQLSKTGLLIVRLKDDVTRETFEELNPQIDRMVEADVTKSLKGLGITLKGLRENGCVDSKGNVYDFVSRYFVPWIGVPEDPVTGSWHTVASPYWAKELNKVNLYAHQCSKRGGDLWLTVERERVILTGDSVINLRGMFSL</sequence>
<keyword evidence="2" id="KW-0413">Isomerase</keyword>
<reference evidence="4" key="1">
    <citation type="submission" date="2014-12" db="EMBL/GenBank/DDBJ databases">
        <title>Insight into the proteome of Arion vulgaris.</title>
        <authorList>
            <person name="Aradska J."/>
            <person name="Bulat T."/>
            <person name="Smidak R."/>
            <person name="Sarate P."/>
            <person name="Gangsoo J."/>
            <person name="Sialana F."/>
            <person name="Bilban M."/>
            <person name="Lubec G."/>
        </authorList>
    </citation>
    <scope>NUCLEOTIDE SEQUENCE</scope>
    <source>
        <tissue evidence="4">Skin</tissue>
    </source>
</reference>
<name>A0A0B7AB47_9EUPU</name>
<feature type="active site" evidence="3">
    <location>
        <position position="55"/>
    </location>
</feature>
<dbReference type="InterPro" id="IPR003719">
    <property type="entry name" value="Phenazine_PhzF-like"/>
</dbReference>